<evidence type="ECO:0000313" key="2">
    <source>
        <dbReference type="Proteomes" id="UP000324479"/>
    </source>
</evidence>
<proteinExistence type="predicted"/>
<reference evidence="1 2" key="1">
    <citation type="submission" date="2019-08" db="EMBL/GenBank/DDBJ databases">
        <authorList>
            <person name="Dhanesh K."/>
            <person name="Kumar G."/>
            <person name="Sasikala C."/>
            <person name="Venkata Ramana C."/>
        </authorList>
    </citation>
    <scope>NUCLEOTIDE SEQUENCE [LARGE SCALE GENOMIC DNA]</scope>
    <source>
        <strain evidence="1 2">JC645</strain>
    </source>
</reference>
<dbReference type="Proteomes" id="UP000324479">
    <property type="component" value="Unassembled WGS sequence"/>
</dbReference>
<protein>
    <submittedName>
        <fullName evidence="1">Uncharacterized protein</fullName>
    </submittedName>
</protein>
<gene>
    <name evidence="1" type="ORF">FYK55_18480</name>
</gene>
<evidence type="ECO:0000313" key="1">
    <source>
        <dbReference type="EMBL" id="KAA5541543.1"/>
    </source>
</evidence>
<comment type="caution">
    <text evidence="1">The sequence shown here is derived from an EMBL/GenBank/DDBJ whole genome shotgun (WGS) entry which is preliminary data.</text>
</comment>
<accession>A0A5M6D2H8</accession>
<dbReference type="EMBL" id="VWOX01000010">
    <property type="protein sequence ID" value="KAA5541543.1"/>
    <property type="molecule type" value="Genomic_DNA"/>
</dbReference>
<keyword evidence="2" id="KW-1185">Reference proteome</keyword>
<organism evidence="1 2">
    <name type="scientific">Roseiconus nitratireducens</name>
    <dbReference type="NCBI Taxonomy" id="2605748"/>
    <lineage>
        <taxon>Bacteria</taxon>
        <taxon>Pseudomonadati</taxon>
        <taxon>Planctomycetota</taxon>
        <taxon>Planctomycetia</taxon>
        <taxon>Pirellulales</taxon>
        <taxon>Pirellulaceae</taxon>
        <taxon>Roseiconus</taxon>
    </lineage>
</organism>
<sequence>MNWQLVIEMLVKYLPDLIECLSRMPNERRTRLLAMLEDDRARSLLLRLLERESNSEEVRSLVAELARSRQ</sequence>
<name>A0A5M6D2H8_9BACT</name>
<dbReference type="AlphaFoldDB" id="A0A5M6D2H8"/>
<dbReference type="RefSeq" id="WP_150077931.1">
    <property type="nucleotide sequence ID" value="NZ_VWOX01000010.1"/>
</dbReference>